<sequence length="115" mass="12649">MSRRDQLALGLIAGLALVGWPAFQAWRDGQVGEEIARLAKPGDILMVSSETCLFCTAARRWMTAQQVPFDECLVERDGACMARFQAQGAPGTPLLFVRGQPQLGFSPERVRDALR</sequence>
<proteinExistence type="predicted"/>
<dbReference type="InterPro" id="IPR002109">
    <property type="entry name" value="Glutaredoxin"/>
</dbReference>
<evidence type="ECO:0000313" key="3">
    <source>
        <dbReference type="Proteomes" id="UP000676246"/>
    </source>
</evidence>
<dbReference type="Gene3D" id="3.40.30.10">
    <property type="entry name" value="Glutaredoxin"/>
    <property type="match status" value="1"/>
</dbReference>
<accession>A0A941BEC3</accession>
<feature type="domain" description="Glutaredoxin" evidence="1">
    <location>
        <begin position="44"/>
        <end position="100"/>
    </location>
</feature>
<keyword evidence="3" id="KW-1185">Reference proteome</keyword>
<dbReference type="InterPro" id="IPR036249">
    <property type="entry name" value="Thioredoxin-like_sf"/>
</dbReference>
<gene>
    <name evidence="2" type="ORF">KAK03_04920</name>
</gene>
<dbReference type="Pfam" id="PF00462">
    <property type="entry name" value="Glutaredoxin"/>
    <property type="match status" value="1"/>
</dbReference>
<reference evidence="2 3" key="1">
    <citation type="submission" date="2021-04" db="EMBL/GenBank/DDBJ databases">
        <title>The genome sequence of Ideonella sp. 3Y2.</title>
        <authorList>
            <person name="Liu Y."/>
        </authorList>
    </citation>
    <scope>NUCLEOTIDE SEQUENCE [LARGE SCALE GENOMIC DNA]</scope>
    <source>
        <strain evidence="2 3">3Y2</strain>
    </source>
</reference>
<dbReference type="PROSITE" id="PS51354">
    <property type="entry name" value="GLUTAREDOXIN_2"/>
    <property type="match status" value="1"/>
</dbReference>
<dbReference type="AlphaFoldDB" id="A0A941BEC3"/>
<dbReference type="Proteomes" id="UP000676246">
    <property type="component" value="Unassembled WGS sequence"/>
</dbReference>
<evidence type="ECO:0000259" key="1">
    <source>
        <dbReference type="Pfam" id="PF00462"/>
    </source>
</evidence>
<evidence type="ECO:0000313" key="2">
    <source>
        <dbReference type="EMBL" id="MBQ0929822.1"/>
    </source>
</evidence>
<dbReference type="EMBL" id="JAGQDD010000002">
    <property type="protein sequence ID" value="MBQ0929822.1"/>
    <property type="molecule type" value="Genomic_DNA"/>
</dbReference>
<dbReference type="RefSeq" id="WP_210852066.1">
    <property type="nucleotide sequence ID" value="NZ_JAGQDD010000002.1"/>
</dbReference>
<organism evidence="2 3">
    <name type="scientific">Ideonella alba</name>
    <dbReference type="NCBI Taxonomy" id="2824118"/>
    <lineage>
        <taxon>Bacteria</taxon>
        <taxon>Pseudomonadati</taxon>
        <taxon>Pseudomonadota</taxon>
        <taxon>Betaproteobacteria</taxon>
        <taxon>Burkholderiales</taxon>
        <taxon>Sphaerotilaceae</taxon>
        <taxon>Ideonella</taxon>
    </lineage>
</organism>
<comment type="caution">
    <text evidence="2">The sequence shown here is derived from an EMBL/GenBank/DDBJ whole genome shotgun (WGS) entry which is preliminary data.</text>
</comment>
<name>A0A941BEC3_9BURK</name>
<dbReference type="SUPFAM" id="SSF52833">
    <property type="entry name" value="Thioredoxin-like"/>
    <property type="match status" value="1"/>
</dbReference>
<protein>
    <recommendedName>
        <fullName evidence="1">Glutaredoxin domain-containing protein</fullName>
    </recommendedName>
</protein>